<reference evidence="2 3" key="1">
    <citation type="submission" date="2015-10" db="EMBL/GenBank/DDBJ databases">
        <authorList>
            <person name="Gilbert D.G."/>
        </authorList>
    </citation>
    <scope>NUCLEOTIDE SEQUENCE [LARGE SCALE GENOMIC DNA]</scope>
    <source>
        <strain evidence="2">FVVF132</strain>
    </source>
</reference>
<gene>
    <name evidence="2" type="ORF">AAES_50583</name>
</gene>
<organism evidence="2 3">
    <name type="scientific">Amazona aestiva</name>
    <name type="common">Blue-fronted Amazon parrot</name>
    <dbReference type="NCBI Taxonomy" id="12930"/>
    <lineage>
        <taxon>Eukaryota</taxon>
        <taxon>Metazoa</taxon>
        <taxon>Chordata</taxon>
        <taxon>Craniata</taxon>
        <taxon>Vertebrata</taxon>
        <taxon>Euteleostomi</taxon>
        <taxon>Archelosauria</taxon>
        <taxon>Archosauria</taxon>
        <taxon>Dinosauria</taxon>
        <taxon>Saurischia</taxon>
        <taxon>Theropoda</taxon>
        <taxon>Coelurosauria</taxon>
        <taxon>Aves</taxon>
        <taxon>Neognathae</taxon>
        <taxon>Neoaves</taxon>
        <taxon>Telluraves</taxon>
        <taxon>Australaves</taxon>
        <taxon>Psittaciformes</taxon>
        <taxon>Psittacidae</taxon>
        <taxon>Amazona</taxon>
    </lineage>
</organism>
<sequence length="120" mass="13293">MELRIALLMRGDSPTASTLEDEGEELDCFQGPRYLIQSWLGKAVTADPPVELPESTLNKSQILRLCKSRTEAAMNSVVRINPGKEKVVCGTAHSTEKQRRPHKSVRVKKFTPSASTQVQS</sequence>
<dbReference type="AlphaFoldDB" id="A0A0Q3MNY4"/>
<dbReference type="EMBL" id="LMAW01001148">
    <property type="protein sequence ID" value="KQK84261.1"/>
    <property type="molecule type" value="Genomic_DNA"/>
</dbReference>
<feature type="compositionally biased region" description="Basic residues" evidence="1">
    <location>
        <begin position="99"/>
        <end position="109"/>
    </location>
</feature>
<feature type="region of interest" description="Disordered" evidence="1">
    <location>
        <begin position="90"/>
        <end position="120"/>
    </location>
</feature>
<evidence type="ECO:0000313" key="3">
    <source>
        <dbReference type="Proteomes" id="UP000051836"/>
    </source>
</evidence>
<name>A0A0Q3MNY4_AMAAE</name>
<evidence type="ECO:0000256" key="1">
    <source>
        <dbReference type="SAM" id="MobiDB-lite"/>
    </source>
</evidence>
<dbReference type="Proteomes" id="UP000051836">
    <property type="component" value="Unassembled WGS sequence"/>
</dbReference>
<evidence type="ECO:0000313" key="2">
    <source>
        <dbReference type="EMBL" id="KQK84261.1"/>
    </source>
</evidence>
<comment type="caution">
    <text evidence="2">The sequence shown here is derived from an EMBL/GenBank/DDBJ whole genome shotgun (WGS) entry which is preliminary data.</text>
</comment>
<protein>
    <submittedName>
        <fullName evidence="2">Uncharacterized protein</fullName>
    </submittedName>
</protein>
<keyword evidence="3" id="KW-1185">Reference proteome</keyword>
<proteinExistence type="predicted"/>
<accession>A0A0Q3MNY4</accession>